<evidence type="ECO:0000256" key="1">
    <source>
        <dbReference type="SAM" id="SignalP"/>
    </source>
</evidence>
<feature type="signal peptide" evidence="1">
    <location>
        <begin position="1"/>
        <end position="32"/>
    </location>
</feature>
<dbReference type="EMBL" id="JBJNUY010000005">
    <property type="protein sequence ID" value="MFL8999742.1"/>
    <property type="molecule type" value="Genomic_DNA"/>
</dbReference>
<reference evidence="2 3" key="1">
    <citation type="submission" date="2024-12" db="EMBL/GenBank/DDBJ databases">
        <title>Pseudomonas species isolated from Lotus nodules promote plant growth.</title>
        <authorList>
            <person name="Yu Y.-H."/>
            <person name="Kurtenbach J."/>
            <person name="Crosbie D."/>
            <person name="Brachmann A."/>
            <person name="Marin M."/>
        </authorList>
    </citation>
    <scope>NUCLEOTIDE SEQUENCE [LARGE SCALE GENOMIC DNA]</scope>
    <source>
        <strain evidence="2 3">PLb11B</strain>
    </source>
</reference>
<evidence type="ECO:0000313" key="2">
    <source>
        <dbReference type="EMBL" id="MFL8999742.1"/>
    </source>
</evidence>
<comment type="caution">
    <text evidence="2">The sequence shown here is derived from an EMBL/GenBank/DDBJ whole genome shotgun (WGS) entry which is preliminary data.</text>
</comment>
<gene>
    <name evidence="2" type="ORF">ACJ8NA_13940</name>
</gene>
<dbReference type="InterPro" id="IPR010727">
    <property type="entry name" value="DUF1302"/>
</dbReference>
<proteinExistence type="predicted"/>
<evidence type="ECO:0000313" key="3">
    <source>
        <dbReference type="Proteomes" id="UP001628646"/>
    </source>
</evidence>
<feature type="chain" id="PRO_5047543254" evidence="1">
    <location>
        <begin position="33"/>
        <end position="543"/>
    </location>
</feature>
<dbReference type="RefSeq" id="WP_407800133.1">
    <property type="nucleotide sequence ID" value="NZ_JBJNUX010000004.1"/>
</dbReference>
<keyword evidence="1" id="KW-0732">Signal</keyword>
<organism evidence="2 3">
    <name type="scientific">Pseudomonas azerbaijanorientalis</name>
    <dbReference type="NCBI Taxonomy" id="2842350"/>
    <lineage>
        <taxon>Bacteria</taxon>
        <taxon>Pseudomonadati</taxon>
        <taxon>Pseudomonadota</taxon>
        <taxon>Gammaproteobacteria</taxon>
        <taxon>Pseudomonadales</taxon>
        <taxon>Pseudomonadaceae</taxon>
        <taxon>Pseudomonas</taxon>
    </lineage>
</organism>
<protein>
    <submittedName>
        <fullName evidence="2">DUF1302 domain-containing protein</fullName>
    </submittedName>
</protein>
<name>A0ABW8W375_9PSED</name>
<dbReference type="Proteomes" id="UP001628646">
    <property type="component" value="Unassembled WGS sequence"/>
</dbReference>
<dbReference type="Pfam" id="PF06980">
    <property type="entry name" value="DUF1302"/>
    <property type="match status" value="1"/>
</dbReference>
<accession>A0ABW8W375</accession>
<keyword evidence="3" id="KW-1185">Reference proteome</keyword>
<sequence length="543" mass="59635">MIKTIIAQQPLRSAARLSLAMLAGGLAGQAHALSYQPSEDLKVQWNTNLTYGLAWRTESRDKQLSDGFPNPLIANIDDGNNAFDRGSLISNRSSFLTEINLNWQQDYGLFMRASGFYDDVYNRDNDNDTGTSNCFVGGECSSAKHFSQETIDQHGRDVRLLDSYVYGSWNLGGHDVNLRLGDQVVSWGESLYIANGISGAQSPADATKANTPGVEVKEIFLPVGQLFGQISVTDNIGLQAYYQYEWRKTEIDGVGSFFSVTDQIDEGGFTDAFGLTHRLKDDKPSDKGQYGVAMTYMAEALNNTEFGLYYSRFHDKAPQLDFLSHWNEAAYLVRYFDEVDLFGASFSTVLGETNVSGEISYRDGAPVMVDTGLVPYSVRGETLQTQVSFVHMLSNTWVADTVNLTGEVGYNRVLQNDKAPSFNVFVADGTGGFASLTTPNTDTLFNDTSSWGYTVGATFSYLNLINGWDMSIPLVFSQAVNGDSSLLGSFGMGEGDNRLGVGVSWSYLNNLTLDTRYNAFLGDAKDTPLADRDNLAISAKYSF</sequence>